<sequence length="74" mass="8364">MSVLPPPSLSLPGNVMIILDGALFLTYVLHELKPGRPQPQMNDSRGTKDILQQERPLDTWHFPFEWAGVLLRAL</sequence>
<name>A0A9P0P5V0_ACAOB</name>
<dbReference type="AlphaFoldDB" id="A0A9P0P5V0"/>
<evidence type="ECO:0000313" key="2">
    <source>
        <dbReference type="Proteomes" id="UP001152888"/>
    </source>
</evidence>
<keyword evidence="2" id="KW-1185">Reference proteome</keyword>
<gene>
    <name evidence="1" type="ORF">ACAOBT_LOCUS9449</name>
</gene>
<accession>A0A9P0P5V0</accession>
<protein>
    <submittedName>
        <fullName evidence="1">Uncharacterized protein</fullName>
    </submittedName>
</protein>
<organism evidence="1 2">
    <name type="scientific">Acanthoscelides obtectus</name>
    <name type="common">Bean weevil</name>
    <name type="synonym">Bruchus obtectus</name>
    <dbReference type="NCBI Taxonomy" id="200917"/>
    <lineage>
        <taxon>Eukaryota</taxon>
        <taxon>Metazoa</taxon>
        <taxon>Ecdysozoa</taxon>
        <taxon>Arthropoda</taxon>
        <taxon>Hexapoda</taxon>
        <taxon>Insecta</taxon>
        <taxon>Pterygota</taxon>
        <taxon>Neoptera</taxon>
        <taxon>Endopterygota</taxon>
        <taxon>Coleoptera</taxon>
        <taxon>Polyphaga</taxon>
        <taxon>Cucujiformia</taxon>
        <taxon>Chrysomeloidea</taxon>
        <taxon>Chrysomelidae</taxon>
        <taxon>Bruchinae</taxon>
        <taxon>Bruchini</taxon>
        <taxon>Acanthoscelides</taxon>
    </lineage>
</organism>
<dbReference type="Proteomes" id="UP001152888">
    <property type="component" value="Unassembled WGS sequence"/>
</dbReference>
<dbReference type="EMBL" id="CAKOFQ010006786">
    <property type="protein sequence ID" value="CAH1971508.1"/>
    <property type="molecule type" value="Genomic_DNA"/>
</dbReference>
<evidence type="ECO:0000313" key="1">
    <source>
        <dbReference type="EMBL" id="CAH1971508.1"/>
    </source>
</evidence>
<reference evidence="1" key="1">
    <citation type="submission" date="2022-03" db="EMBL/GenBank/DDBJ databases">
        <authorList>
            <person name="Sayadi A."/>
        </authorList>
    </citation>
    <scope>NUCLEOTIDE SEQUENCE</scope>
</reference>
<comment type="caution">
    <text evidence="1">The sequence shown here is derived from an EMBL/GenBank/DDBJ whole genome shotgun (WGS) entry which is preliminary data.</text>
</comment>
<proteinExistence type="predicted"/>